<dbReference type="InterPro" id="IPR050298">
    <property type="entry name" value="Gram-neg_bact_OMP"/>
</dbReference>
<keyword evidence="14" id="KW-1185">Reference proteome</keyword>
<keyword evidence="3" id="KW-0813">Transport</keyword>
<keyword evidence="6 11" id="KW-0732">Signal</keyword>
<evidence type="ECO:0000256" key="1">
    <source>
        <dbReference type="ARBA" id="ARBA00004571"/>
    </source>
</evidence>
<evidence type="ECO:0000259" key="12">
    <source>
        <dbReference type="Pfam" id="PF13609"/>
    </source>
</evidence>
<dbReference type="GO" id="GO:0009279">
    <property type="term" value="C:cell outer membrane"/>
    <property type="evidence" value="ECO:0007669"/>
    <property type="project" value="UniProtKB-SubCell"/>
</dbReference>
<keyword evidence="10" id="KW-0998">Cell outer membrane</keyword>
<dbReference type="PANTHER" id="PTHR34501">
    <property type="entry name" value="PROTEIN YDDL-RELATED"/>
    <property type="match status" value="1"/>
</dbReference>
<comment type="subunit">
    <text evidence="2">Homotrimer.</text>
</comment>
<keyword evidence="7" id="KW-0406">Ion transport</keyword>
<comment type="subcellular location">
    <subcellularLocation>
        <location evidence="1">Cell outer membrane</location>
        <topology evidence="1">Multi-pass membrane protein</topology>
    </subcellularLocation>
</comment>
<dbReference type="AlphaFoldDB" id="B1Y315"/>
<dbReference type="Gene3D" id="2.40.160.10">
    <property type="entry name" value="Porin"/>
    <property type="match status" value="1"/>
</dbReference>
<reference evidence="13 14" key="1">
    <citation type="submission" date="2008-03" db="EMBL/GenBank/DDBJ databases">
        <title>Complete sequence of Leptothrix cholodnii SP-6.</title>
        <authorList>
            <consortium name="US DOE Joint Genome Institute"/>
            <person name="Copeland A."/>
            <person name="Lucas S."/>
            <person name="Lapidus A."/>
            <person name="Glavina del Rio T."/>
            <person name="Dalin E."/>
            <person name="Tice H."/>
            <person name="Bruce D."/>
            <person name="Goodwin L."/>
            <person name="Pitluck S."/>
            <person name="Chertkov O."/>
            <person name="Brettin T."/>
            <person name="Detter J.C."/>
            <person name="Han C."/>
            <person name="Kuske C.R."/>
            <person name="Schmutz J."/>
            <person name="Larimer F."/>
            <person name="Land M."/>
            <person name="Hauser L."/>
            <person name="Kyrpides N."/>
            <person name="Lykidis A."/>
            <person name="Emerson D."/>
            <person name="Richardson P."/>
        </authorList>
    </citation>
    <scope>NUCLEOTIDE SEQUENCE [LARGE SCALE GENOMIC DNA]</scope>
    <source>
        <strain evidence="14">ATCC 51168 / LMG 8142 / SP-6</strain>
    </source>
</reference>
<evidence type="ECO:0000256" key="7">
    <source>
        <dbReference type="ARBA" id="ARBA00023065"/>
    </source>
</evidence>
<dbReference type="InterPro" id="IPR023614">
    <property type="entry name" value="Porin_dom_sf"/>
</dbReference>
<feature type="domain" description="Porin" evidence="12">
    <location>
        <begin position="7"/>
        <end position="328"/>
    </location>
</feature>
<name>B1Y315_LEPCP</name>
<dbReference type="STRING" id="395495.Lcho_3413"/>
<keyword evidence="4" id="KW-1134">Transmembrane beta strand</keyword>
<dbReference type="RefSeq" id="WP_012348418.1">
    <property type="nucleotide sequence ID" value="NC_010524.1"/>
</dbReference>
<dbReference type="InterPro" id="IPR033900">
    <property type="entry name" value="Gram_neg_porin_domain"/>
</dbReference>
<feature type="chain" id="PRO_5002770475" evidence="11">
    <location>
        <begin position="21"/>
        <end position="348"/>
    </location>
</feature>
<dbReference type="GO" id="GO:0006811">
    <property type="term" value="P:monoatomic ion transport"/>
    <property type="evidence" value="ECO:0007669"/>
    <property type="project" value="UniProtKB-KW"/>
</dbReference>
<dbReference type="HOGENOM" id="CLU_796433_0_0_4"/>
<keyword evidence="5" id="KW-0812">Transmembrane</keyword>
<evidence type="ECO:0000256" key="4">
    <source>
        <dbReference type="ARBA" id="ARBA00022452"/>
    </source>
</evidence>
<keyword evidence="8" id="KW-0626">Porin</keyword>
<dbReference type="GO" id="GO:0015288">
    <property type="term" value="F:porin activity"/>
    <property type="evidence" value="ECO:0007669"/>
    <property type="project" value="UniProtKB-KW"/>
</dbReference>
<organism evidence="13 14">
    <name type="scientific">Leptothrix cholodnii (strain ATCC 51168 / LMG 8142 / SP-6)</name>
    <name type="common">Leptothrix discophora (strain SP-6)</name>
    <dbReference type="NCBI Taxonomy" id="395495"/>
    <lineage>
        <taxon>Bacteria</taxon>
        <taxon>Pseudomonadati</taxon>
        <taxon>Pseudomonadota</taxon>
        <taxon>Betaproteobacteria</taxon>
        <taxon>Burkholderiales</taxon>
        <taxon>Sphaerotilaceae</taxon>
        <taxon>Leptothrix</taxon>
    </lineage>
</organism>
<evidence type="ECO:0000256" key="11">
    <source>
        <dbReference type="SAM" id="SignalP"/>
    </source>
</evidence>
<evidence type="ECO:0000256" key="9">
    <source>
        <dbReference type="ARBA" id="ARBA00023136"/>
    </source>
</evidence>
<sequence length="348" mass="36259" precursor="true">MNKSMIALAVLAGFAGVASAQSSVTLSGSIDAGVRRIDGVNDMAGAGSSRNNLTFSGVEDLGGGNSAFFTLNHRFNVQSGTQNGQNSVVSTTAAGLPNAADPAAQFYRNVWVGLKNNAIGDLRLGRFLYPVQELNGNYDAFGTDTVGSTHTGGLKANLRTNSSAYLRSANFAGFQLHLATGFKNNGQTNQVVAATPPATGFVTVANTKAPVGAAAVFATGPMSVALAYDSNGAELTTKALYGSYDLGVAKLMAQYEKTDVNVAQTASDKRYSFSATIPVGALSKAKVGYLHIDDTTKAGTQSKFGAGFDFGLSKRTTVYTDVAKLRGDEGLTTNNKKVRFDIGVNHKF</sequence>
<dbReference type="Proteomes" id="UP000001693">
    <property type="component" value="Chromosome"/>
</dbReference>
<dbReference type="SUPFAM" id="SSF56935">
    <property type="entry name" value="Porins"/>
    <property type="match status" value="1"/>
</dbReference>
<dbReference type="PANTHER" id="PTHR34501:SF9">
    <property type="entry name" value="MAJOR OUTER MEMBRANE PROTEIN P.IA"/>
    <property type="match status" value="1"/>
</dbReference>
<evidence type="ECO:0000256" key="8">
    <source>
        <dbReference type="ARBA" id="ARBA00023114"/>
    </source>
</evidence>
<dbReference type="GO" id="GO:0046930">
    <property type="term" value="C:pore complex"/>
    <property type="evidence" value="ECO:0007669"/>
    <property type="project" value="UniProtKB-KW"/>
</dbReference>
<evidence type="ECO:0000256" key="6">
    <source>
        <dbReference type="ARBA" id="ARBA00022729"/>
    </source>
</evidence>
<evidence type="ECO:0000313" key="14">
    <source>
        <dbReference type="Proteomes" id="UP000001693"/>
    </source>
</evidence>
<protein>
    <submittedName>
        <fullName evidence="13">Outer membrane porin</fullName>
    </submittedName>
</protein>
<keyword evidence="9" id="KW-0472">Membrane</keyword>
<dbReference type="OrthoDB" id="6975458at2"/>
<evidence type="ECO:0000313" key="13">
    <source>
        <dbReference type="EMBL" id="ACB35671.1"/>
    </source>
</evidence>
<dbReference type="KEGG" id="lch:Lcho_3413"/>
<evidence type="ECO:0000256" key="10">
    <source>
        <dbReference type="ARBA" id="ARBA00023237"/>
    </source>
</evidence>
<dbReference type="EMBL" id="CP001013">
    <property type="protein sequence ID" value="ACB35671.1"/>
    <property type="molecule type" value="Genomic_DNA"/>
</dbReference>
<proteinExistence type="predicted"/>
<evidence type="ECO:0000256" key="5">
    <source>
        <dbReference type="ARBA" id="ARBA00022692"/>
    </source>
</evidence>
<dbReference type="eggNOG" id="COG3203">
    <property type="taxonomic scope" value="Bacteria"/>
</dbReference>
<dbReference type="CDD" id="cd00342">
    <property type="entry name" value="gram_neg_porins"/>
    <property type="match status" value="1"/>
</dbReference>
<feature type="signal peptide" evidence="11">
    <location>
        <begin position="1"/>
        <end position="20"/>
    </location>
</feature>
<evidence type="ECO:0000256" key="3">
    <source>
        <dbReference type="ARBA" id="ARBA00022448"/>
    </source>
</evidence>
<accession>B1Y315</accession>
<dbReference type="Pfam" id="PF13609">
    <property type="entry name" value="Porin_4"/>
    <property type="match status" value="1"/>
</dbReference>
<evidence type="ECO:0000256" key="2">
    <source>
        <dbReference type="ARBA" id="ARBA00011233"/>
    </source>
</evidence>
<gene>
    <name evidence="13" type="ordered locus">Lcho_3413</name>
</gene>